<dbReference type="InterPro" id="IPR036047">
    <property type="entry name" value="F-box-like_dom_sf"/>
</dbReference>
<accession>A0A9P9J2Y3</accession>
<sequence>MSLLTNTTDTVSGSSQDPEVTEMASGTDSGTIRDICSYHRSKYYFPLVQNNFGQVPSALSTSFKAPTSDLGDLSVLPEEVLAMIALNLDIDSFRHFRQVNRQARFIATAIPQYQQVLCWNNS</sequence>
<evidence type="ECO:0008006" key="4">
    <source>
        <dbReference type="Google" id="ProtNLM"/>
    </source>
</evidence>
<evidence type="ECO:0000313" key="2">
    <source>
        <dbReference type="EMBL" id="KAH7146897.1"/>
    </source>
</evidence>
<gene>
    <name evidence="2" type="ORF">B0J13DRAFT_552841</name>
</gene>
<evidence type="ECO:0000313" key="3">
    <source>
        <dbReference type="Proteomes" id="UP000717696"/>
    </source>
</evidence>
<proteinExistence type="predicted"/>
<dbReference type="AlphaFoldDB" id="A0A9P9J2Y3"/>
<organism evidence="2 3">
    <name type="scientific">Dactylonectria estremocensis</name>
    <dbReference type="NCBI Taxonomy" id="1079267"/>
    <lineage>
        <taxon>Eukaryota</taxon>
        <taxon>Fungi</taxon>
        <taxon>Dikarya</taxon>
        <taxon>Ascomycota</taxon>
        <taxon>Pezizomycotina</taxon>
        <taxon>Sordariomycetes</taxon>
        <taxon>Hypocreomycetidae</taxon>
        <taxon>Hypocreales</taxon>
        <taxon>Nectriaceae</taxon>
        <taxon>Dactylonectria</taxon>
    </lineage>
</organism>
<comment type="caution">
    <text evidence="2">The sequence shown here is derived from an EMBL/GenBank/DDBJ whole genome shotgun (WGS) entry which is preliminary data.</text>
</comment>
<reference evidence="2" key="1">
    <citation type="journal article" date="2021" name="Nat. Commun.">
        <title>Genetic determinants of endophytism in the Arabidopsis root mycobiome.</title>
        <authorList>
            <person name="Mesny F."/>
            <person name="Miyauchi S."/>
            <person name="Thiergart T."/>
            <person name="Pickel B."/>
            <person name="Atanasova L."/>
            <person name="Karlsson M."/>
            <person name="Huettel B."/>
            <person name="Barry K.W."/>
            <person name="Haridas S."/>
            <person name="Chen C."/>
            <person name="Bauer D."/>
            <person name="Andreopoulos W."/>
            <person name="Pangilinan J."/>
            <person name="LaButti K."/>
            <person name="Riley R."/>
            <person name="Lipzen A."/>
            <person name="Clum A."/>
            <person name="Drula E."/>
            <person name="Henrissat B."/>
            <person name="Kohler A."/>
            <person name="Grigoriev I.V."/>
            <person name="Martin F.M."/>
            <person name="Hacquard S."/>
        </authorList>
    </citation>
    <scope>NUCLEOTIDE SEQUENCE</scope>
    <source>
        <strain evidence="2">MPI-CAGE-AT-0021</strain>
    </source>
</reference>
<dbReference type="SUPFAM" id="SSF81383">
    <property type="entry name" value="F-box domain"/>
    <property type="match status" value="1"/>
</dbReference>
<dbReference type="OrthoDB" id="2687876at2759"/>
<name>A0A9P9J2Y3_9HYPO</name>
<evidence type="ECO:0000256" key="1">
    <source>
        <dbReference type="SAM" id="MobiDB-lite"/>
    </source>
</evidence>
<keyword evidence="3" id="KW-1185">Reference proteome</keyword>
<feature type="region of interest" description="Disordered" evidence="1">
    <location>
        <begin position="1"/>
        <end position="28"/>
    </location>
</feature>
<dbReference type="Proteomes" id="UP000717696">
    <property type="component" value="Unassembled WGS sequence"/>
</dbReference>
<dbReference type="CDD" id="cd09917">
    <property type="entry name" value="F-box_SF"/>
    <property type="match status" value="1"/>
</dbReference>
<dbReference type="EMBL" id="JAGMUU010000008">
    <property type="protein sequence ID" value="KAH7146897.1"/>
    <property type="molecule type" value="Genomic_DNA"/>
</dbReference>
<protein>
    <recommendedName>
        <fullName evidence="4">F-box domain-containing protein</fullName>
    </recommendedName>
</protein>